<dbReference type="InterPro" id="IPR036508">
    <property type="entry name" value="Chitin-bd_dom_sf"/>
</dbReference>
<feature type="compositionally biased region" description="Acidic residues" evidence="1">
    <location>
        <begin position="63"/>
        <end position="74"/>
    </location>
</feature>
<dbReference type="SUPFAM" id="SSF57625">
    <property type="entry name" value="Invertebrate chitin-binding proteins"/>
    <property type="match status" value="1"/>
</dbReference>
<feature type="domain" description="Chitin-binding type-2" evidence="3">
    <location>
        <begin position="172"/>
        <end position="230"/>
    </location>
</feature>
<dbReference type="PANTHER" id="PTHR22933:SF31">
    <property type="entry name" value="FI18007P1"/>
    <property type="match status" value="1"/>
</dbReference>
<accession>A0A9P0GG04</accession>
<feature type="signal peptide" evidence="2">
    <location>
        <begin position="1"/>
        <end position="17"/>
    </location>
</feature>
<dbReference type="PROSITE" id="PS50940">
    <property type="entry name" value="CHIT_BIND_II"/>
    <property type="match status" value="1"/>
</dbReference>
<dbReference type="EMBL" id="OV651818">
    <property type="protein sequence ID" value="CAH1112204.1"/>
    <property type="molecule type" value="Genomic_DNA"/>
</dbReference>
<evidence type="ECO:0000256" key="1">
    <source>
        <dbReference type="SAM" id="MobiDB-lite"/>
    </source>
</evidence>
<sequence>MKKYLSICCMLVVTVKCYPEPAVTGIPGYTQLSAQQVKHLQNRGFGATQKTFRPTEAYKQEEEEFYDDDVDSDAESSQNRAPTYANQNYPVQIKQTIQPNLNYPIPVRTTVSKGYSTPLPDKRQQQQQQHHQQQQKHYLRRGEELQAINKLEEEKEEEEEPDRLSLLLPQTKFTCNGKTTGYYSDEELGCEVFHYCQENARHSWICPEGFTFHQVHLICMPPGGDNICEKSHDYHFVNDFLYKPLNLEEYQQKPNITLRYSDRYYPEQYRSRYDEDDDTPVHHQHSIRVTGQPRPQYASPTTLRPQQVYRSPEDINIPLQQRRPNHQYVTDY</sequence>
<keyword evidence="5" id="KW-1185">Reference proteome</keyword>
<name>A0A9P0GG04_9CUCU</name>
<dbReference type="InterPro" id="IPR052976">
    <property type="entry name" value="Scoloptoxin-like"/>
</dbReference>
<dbReference type="GO" id="GO:0005576">
    <property type="term" value="C:extracellular region"/>
    <property type="evidence" value="ECO:0007669"/>
    <property type="project" value="InterPro"/>
</dbReference>
<dbReference type="OrthoDB" id="7426044at2759"/>
<dbReference type="InterPro" id="IPR002557">
    <property type="entry name" value="Chitin-bd_dom"/>
</dbReference>
<dbReference type="AlphaFoldDB" id="A0A9P0GG04"/>
<dbReference type="GO" id="GO:0008061">
    <property type="term" value="F:chitin binding"/>
    <property type="evidence" value="ECO:0007669"/>
    <property type="project" value="InterPro"/>
</dbReference>
<proteinExistence type="predicted"/>
<dbReference type="Pfam" id="PF01607">
    <property type="entry name" value="CBM_14"/>
    <property type="match status" value="1"/>
</dbReference>
<evidence type="ECO:0000259" key="3">
    <source>
        <dbReference type="PROSITE" id="PS50940"/>
    </source>
</evidence>
<feature type="region of interest" description="Disordered" evidence="1">
    <location>
        <begin position="63"/>
        <end position="87"/>
    </location>
</feature>
<organism evidence="4 5">
    <name type="scientific">Psylliodes chrysocephalus</name>
    <dbReference type="NCBI Taxonomy" id="3402493"/>
    <lineage>
        <taxon>Eukaryota</taxon>
        <taxon>Metazoa</taxon>
        <taxon>Ecdysozoa</taxon>
        <taxon>Arthropoda</taxon>
        <taxon>Hexapoda</taxon>
        <taxon>Insecta</taxon>
        <taxon>Pterygota</taxon>
        <taxon>Neoptera</taxon>
        <taxon>Endopterygota</taxon>
        <taxon>Coleoptera</taxon>
        <taxon>Polyphaga</taxon>
        <taxon>Cucujiformia</taxon>
        <taxon>Chrysomeloidea</taxon>
        <taxon>Chrysomelidae</taxon>
        <taxon>Galerucinae</taxon>
        <taxon>Alticini</taxon>
        <taxon>Psylliodes</taxon>
    </lineage>
</organism>
<feature type="chain" id="PRO_5040472921" description="Chitin-binding type-2 domain-containing protein" evidence="2">
    <location>
        <begin position="18"/>
        <end position="332"/>
    </location>
</feature>
<evidence type="ECO:0000313" key="4">
    <source>
        <dbReference type="EMBL" id="CAH1112204.1"/>
    </source>
</evidence>
<reference evidence="4" key="1">
    <citation type="submission" date="2022-01" db="EMBL/GenBank/DDBJ databases">
        <authorList>
            <person name="King R."/>
        </authorList>
    </citation>
    <scope>NUCLEOTIDE SEQUENCE</scope>
</reference>
<feature type="compositionally biased region" description="Polar residues" evidence="1">
    <location>
        <begin position="75"/>
        <end position="87"/>
    </location>
</feature>
<feature type="region of interest" description="Disordered" evidence="1">
    <location>
        <begin position="108"/>
        <end position="139"/>
    </location>
</feature>
<evidence type="ECO:0000313" key="5">
    <source>
        <dbReference type="Proteomes" id="UP001153636"/>
    </source>
</evidence>
<dbReference type="Proteomes" id="UP001153636">
    <property type="component" value="Chromosome 6"/>
</dbReference>
<protein>
    <recommendedName>
        <fullName evidence="3">Chitin-binding type-2 domain-containing protein</fullName>
    </recommendedName>
</protein>
<gene>
    <name evidence="4" type="ORF">PSYICH_LOCUS12390</name>
</gene>
<evidence type="ECO:0000256" key="2">
    <source>
        <dbReference type="SAM" id="SignalP"/>
    </source>
</evidence>
<feature type="region of interest" description="Disordered" evidence="1">
    <location>
        <begin position="272"/>
        <end position="303"/>
    </location>
</feature>
<keyword evidence="2" id="KW-0732">Signal</keyword>
<dbReference type="PANTHER" id="PTHR22933">
    <property type="entry name" value="FI18007P1-RELATED"/>
    <property type="match status" value="1"/>
</dbReference>